<keyword evidence="2" id="KW-1185">Reference proteome</keyword>
<reference evidence="1" key="1">
    <citation type="journal article" date="2014" name="Int. J. Syst. Evol. Microbiol.">
        <title>Complete genome sequence of Corynebacterium casei LMG S-19264T (=DSM 44701T), isolated from a smear-ripened cheese.</title>
        <authorList>
            <consortium name="US DOE Joint Genome Institute (JGI-PGF)"/>
            <person name="Walter F."/>
            <person name="Albersmeier A."/>
            <person name="Kalinowski J."/>
            <person name="Ruckert C."/>
        </authorList>
    </citation>
    <scope>NUCLEOTIDE SEQUENCE</scope>
    <source>
        <strain evidence="1">CGMCC 1.12785</strain>
    </source>
</reference>
<gene>
    <name evidence="1" type="ORF">GCM10011333_24990</name>
</gene>
<protein>
    <submittedName>
        <fullName evidence="1">Thioesterase</fullName>
    </submittedName>
</protein>
<sequence length="183" mass="19862">MTPAPSPFDAVLPPGPRARVLVDLRWGDLDAYGHVNNVAVARLLEEARVRILGSPTAHTDAVDASGRPPADGWDEHADPAWRIFSARAHDTQYLVASHRIEYRRALAYRPGPVGIVLVLSRIGAASIVVGYALGAPGSGEIAVVAETEIVFVDAATGRPRRLEDEERRQLEPLLSGPVQLRRR</sequence>
<name>A0A8J2TZR4_9MICO</name>
<organism evidence="1 2">
    <name type="scientific">Sediminivirga luteola</name>
    <dbReference type="NCBI Taxonomy" id="1774748"/>
    <lineage>
        <taxon>Bacteria</taxon>
        <taxon>Bacillati</taxon>
        <taxon>Actinomycetota</taxon>
        <taxon>Actinomycetes</taxon>
        <taxon>Micrococcales</taxon>
        <taxon>Brevibacteriaceae</taxon>
        <taxon>Sediminivirga</taxon>
    </lineage>
</organism>
<proteinExistence type="predicted"/>
<dbReference type="Proteomes" id="UP000616114">
    <property type="component" value="Unassembled WGS sequence"/>
</dbReference>
<dbReference type="Pfam" id="PF13279">
    <property type="entry name" value="4HBT_2"/>
    <property type="match status" value="1"/>
</dbReference>
<evidence type="ECO:0000313" key="1">
    <source>
        <dbReference type="EMBL" id="GGA20901.1"/>
    </source>
</evidence>
<dbReference type="SUPFAM" id="SSF54637">
    <property type="entry name" value="Thioesterase/thiol ester dehydrase-isomerase"/>
    <property type="match status" value="1"/>
</dbReference>
<dbReference type="RefSeq" id="WP_188551226.1">
    <property type="nucleotide sequence ID" value="NZ_BMFY01000011.1"/>
</dbReference>
<accession>A0A8J2TZR4</accession>
<dbReference type="InterPro" id="IPR050563">
    <property type="entry name" value="4-hydroxybenzoyl-CoA_TE"/>
</dbReference>
<dbReference type="PANTHER" id="PTHR31793:SF24">
    <property type="entry name" value="LONG-CHAIN ACYL-COA THIOESTERASE FADM"/>
    <property type="match status" value="1"/>
</dbReference>
<dbReference type="Gene3D" id="3.10.129.10">
    <property type="entry name" value="Hotdog Thioesterase"/>
    <property type="match status" value="1"/>
</dbReference>
<dbReference type="GO" id="GO:0047617">
    <property type="term" value="F:fatty acyl-CoA hydrolase activity"/>
    <property type="evidence" value="ECO:0007669"/>
    <property type="project" value="TreeGrafter"/>
</dbReference>
<dbReference type="CDD" id="cd00586">
    <property type="entry name" value="4HBT"/>
    <property type="match status" value="1"/>
</dbReference>
<dbReference type="PANTHER" id="PTHR31793">
    <property type="entry name" value="4-HYDROXYBENZOYL-COA THIOESTERASE FAMILY MEMBER"/>
    <property type="match status" value="1"/>
</dbReference>
<dbReference type="AlphaFoldDB" id="A0A8J2TZR4"/>
<dbReference type="InterPro" id="IPR029069">
    <property type="entry name" value="HotDog_dom_sf"/>
</dbReference>
<dbReference type="EMBL" id="BMFY01000011">
    <property type="protein sequence ID" value="GGA20901.1"/>
    <property type="molecule type" value="Genomic_DNA"/>
</dbReference>
<reference evidence="1" key="2">
    <citation type="submission" date="2020-09" db="EMBL/GenBank/DDBJ databases">
        <authorList>
            <person name="Sun Q."/>
            <person name="Zhou Y."/>
        </authorList>
    </citation>
    <scope>NUCLEOTIDE SEQUENCE</scope>
    <source>
        <strain evidence="1">CGMCC 1.12785</strain>
    </source>
</reference>
<comment type="caution">
    <text evidence="1">The sequence shown here is derived from an EMBL/GenBank/DDBJ whole genome shotgun (WGS) entry which is preliminary data.</text>
</comment>
<evidence type="ECO:0000313" key="2">
    <source>
        <dbReference type="Proteomes" id="UP000616114"/>
    </source>
</evidence>